<dbReference type="Proteomes" id="UP000054845">
    <property type="component" value="Unassembled WGS sequence"/>
</dbReference>
<dbReference type="EMBL" id="CCYA01000264">
    <property type="protein sequence ID" value="CEH15567.1"/>
    <property type="molecule type" value="Genomic_DNA"/>
</dbReference>
<evidence type="ECO:0000313" key="2">
    <source>
        <dbReference type="Proteomes" id="UP000054845"/>
    </source>
</evidence>
<reference evidence="1 2" key="1">
    <citation type="submission" date="2014-09" db="EMBL/GenBank/DDBJ databases">
        <authorList>
            <person name="Magalhaes I.L.F."/>
            <person name="Oliveira U."/>
            <person name="Santos F.R."/>
            <person name="Vidigal T.H.D.A."/>
            <person name="Brescovit A.D."/>
            <person name="Santos A.J."/>
        </authorList>
    </citation>
    <scope>NUCLEOTIDE SEQUENCE [LARGE SCALE GENOMIC DNA]</scope>
</reference>
<dbReference type="AlphaFoldDB" id="A0A0P1BIP5"/>
<organism evidence="1 2">
    <name type="scientific">Ceraceosorus bombacis</name>
    <dbReference type="NCBI Taxonomy" id="401625"/>
    <lineage>
        <taxon>Eukaryota</taxon>
        <taxon>Fungi</taxon>
        <taxon>Dikarya</taxon>
        <taxon>Basidiomycota</taxon>
        <taxon>Ustilaginomycotina</taxon>
        <taxon>Exobasidiomycetes</taxon>
        <taxon>Ceraceosorales</taxon>
        <taxon>Ceraceosoraceae</taxon>
        <taxon>Ceraceosorus</taxon>
    </lineage>
</organism>
<evidence type="ECO:0000313" key="1">
    <source>
        <dbReference type="EMBL" id="CEH15567.1"/>
    </source>
</evidence>
<protein>
    <submittedName>
        <fullName evidence="1">Uncharacterized protein</fullName>
    </submittedName>
</protein>
<keyword evidence="2" id="KW-1185">Reference proteome</keyword>
<accession>A0A0P1BIP5</accession>
<name>A0A0P1BIP5_9BASI</name>
<proteinExistence type="predicted"/>
<sequence length="193" mass="20769">MNHDHIVCVSCIMCIPSTRSAKCSQQEGIASAHAFRNHDSPLVTRDYTTCDLLRAGCAPASPKALVQLLNSHVSLVVLSKHRQASKKGTYCTCAAAQCALPPHLYLYLHTCWLPPSAMRYSSASSDAHCDLPTLTILDLRKKIEWKVSPMPAAAPRLVPRQVRHIPSRSPPAASTSAGVEPVCGLSGAFEGTL</sequence>